<protein>
    <recommendedName>
        <fullName evidence="3">Glycosyl transferase</fullName>
    </recommendedName>
</protein>
<organism evidence="1 2">
    <name type="scientific">Helicobacter aurati</name>
    <dbReference type="NCBI Taxonomy" id="137778"/>
    <lineage>
        <taxon>Bacteria</taxon>
        <taxon>Pseudomonadati</taxon>
        <taxon>Campylobacterota</taxon>
        <taxon>Epsilonproteobacteria</taxon>
        <taxon>Campylobacterales</taxon>
        <taxon>Helicobacteraceae</taxon>
        <taxon>Helicobacter</taxon>
    </lineage>
</organism>
<dbReference type="InterPro" id="IPR029044">
    <property type="entry name" value="Nucleotide-diphossugar_trans"/>
</dbReference>
<dbReference type="GO" id="GO:0016757">
    <property type="term" value="F:glycosyltransferase activity"/>
    <property type="evidence" value="ECO:0007669"/>
    <property type="project" value="InterPro"/>
</dbReference>
<accession>A0A3D8IYZ6</accession>
<reference evidence="1 2" key="1">
    <citation type="submission" date="2018-04" db="EMBL/GenBank/DDBJ databases">
        <title>Novel Campyloabacter and Helicobacter Species and Strains.</title>
        <authorList>
            <person name="Mannion A.J."/>
            <person name="Shen Z."/>
            <person name="Fox J.G."/>
        </authorList>
    </citation>
    <scope>NUCLEOTIDE SEQUENCE [LARGE SCALE GENOMIC DNA]</scope>
    <source>
        <strain evidence="1 2">MIT 97-5075</strain>
    </source>
</reference>
<evidence type="ECO:0000313" key="1">
    <source>
        <dbReference type="EMBL" id="RDU70499.1"/>
    </source>
</evidence>
<dbReference type="SUPFAM" id="SSF53448">
    <property type="entry name" value="Nucleotide-diphospho-sugar transferases"/>
    <property type="match status" value="1"/>
</dbReference>
<dbReference type="InterPro" id="IPR002495">
    <property type="entry name" value="Glyco_trans_8"/>
</dbReference>
<evidence type="ECO:0000313" key="2">
    <source>
        <dbReference type="Proteomes" id="UP000256424"/>
    </source>
</evidence>
<evidence type="ECO:0008006" key="3">
    <source>
        <dbReference type="Google" id="ProtNLM"/>
    </source>
</evidence>
<proteinExistence type="predicted"/>
<gene>
    <name evidence="1" type="ORF">CQA66_08025</name>
</gene>
<dbReference type="Proteomes" id="UP000256424">
    <property type="component" value="Unassembled WGS sequence"/>
</dbReference>
<dbReference type="Pfam" id="PF01501">
    <property type="entry name" value="Glyco_transf_8"/>
    <property type="match status" value="1"/>
</dbReference>
<keyword evidence="2" id="KW-1185">Reference proteome</keyword>
<name>A0A3D8IYZ6_9HELI</name>
<dbReference type="Gene3D" id="3.90.550.10">
    <property type="entry name" value="Spore Coat Polysaccharide Biosynthesis Protein SpsA, Chain A"/>
    <property type="match status" value="1"/>
</dbReference>
<dbReference type="EMBL" id="NXLW01000019">
    <property type="protein sequence ID" value="RDU70499.1"/>
    <property type="molecule type" value="Genomic_DNA"/>
</dbReference>
<sequence>MHCFDENYCLAAAVSFYSMLEHASPEYFYKLYVLHSNNISAHSQAKLQRVVHSFPNASLEFINKGGFYDQLWEEVGNKSHFSKDMFYKLCVAQAFPNYEKMLITDVDVVWRGDIAYEFNLFDTNEDYYIGGYNAPFLHNNCPLTNFMRYYDSKWSKEEQQRLLVGGGFLVYNLKKMRLDNLESKLLEFLQDNVHRLLQPEQDVLNYVCYPKIKLLSKNGMVSTYFWSMFDTEEKLNNATWQRSEIEHAMANPIQIHFAGPHVKPWKVFNTLRSDLWFETLAKTNYLEEWLDCTYKKFDYYKRFYEENKDNEIYPRFNKLISLGFLFELAKRRGIIKIRLLNIKLYIDCSKLRYIFTFKKP</sequence>
<dbReference type="RefSeq" id="WP_115582595.1">
    <property type="nucleotide sequence ID" value="NZ_NXLW01000019.1"/>
</dbReference>
<comment type="caution">
    <text evidence="1">The sequence shown here is derived from an EMBL/GenBank/DDBJ whole genome shotgun (WGS) entry which is preliminary data.</text>
</comment>
<dbReference type="AlphaFoldDB" id="A0A3D8IYZ6"/>